<reference evidence="2" key="1">
    <citation type="submission" date="2014-02" db="EMBL/GenBank/DDBJ databases">
        <authorList>
            <person name="Genoscope - CEA"/>
        </authorList>
    </citation>
    <scope>NUCLEOTIDE SEQUENCE</scope>
    <source>
        <strain evidence="2">LS3</strain>
    </source>
</reference>
<dbReference type="AlphaFoldDB" id="A0A060TCP4"/>
<dbReference type="EMBL" id="HG937694">
    <property type="protein sequence ID" value="CDP38870.1"/>
    <property type="molecule type" value="Genomic_DNA"/>
</dbReference>
<protein>
    <submittedName>
        <fullName evidence="2">ARAD1D44506p</fullName>
    </submittedName>
</protein>
<evidence type="ECO:0000313" key="2">
    <source>
        <dbReference type="EMBL" id="CDP38870.1"/>
    </source>
</evidence>
<keyword evidence="1" id="KW-0732">Signal</keyword>
<reference evidence="2" key="2">
    <citation type="submission" date="2014-06" db="EMBL/GenBank/DDBJ databases">
        <title>The complete genome of Blastobotrys (Arxula) adeninivorans LS3 - a yeast of biotechnological interest.</title>
        <authorList>
            <person name="Kunze G."/>
            <person name="Gaillardin C."/>
            <person name="Czernicka M."/>
            <person name="Durrens P."/>
            <person name="Martin T."/>
            <person name="Boer E."/>
            <person name="Gabaldon T."/>
            <person name="Cruz J."/>
            <person name="Talla E."/>
            <person name="Marck C."/>
            <person name="Goffeau A."/>
            <person name="Barbe V."/>
            <person name="Baret P."/>
            <person name="Baronian K."/>
            <person name="Beier S."/>
            <person name="Bleykasten C."/>
            <person name="Bode R."/>
            <person name="Casaregola S."/>
            <person name="Despons L."/>
            <person name="Fairhead C."/>
            <person name="Giersberg M."/>
            <person name="Gierski P."/>
            <person name="Hahnel U."/>
            <person name="Hartmann A."/>
            <person name="Jankowska D."/>
            <person name="Jubin C."/>
            <person name="Jung P."/>
            <person name="Lafontaine I."/>
            <person name="Leh-Louis V."/>
            <person name="Lemaire M."/>
            <person name="Marcet-Houben M."/>
            <person name="Mascher M."/>
            <person name="Morel G."/>
            <person name="Richard G.-F."/>
            <person name="Riechen J."/>
            <person name="Sacerdot C."/>
            <person name="Sarkar A."/>
            <person name="Savel G."/>
            <person name="Schacherer J."/>
            <person name="Sherman D."/>
            <person name="Straub M.-L."/>
            <person name="Stein N."/>
            <person name="Thierry A."/>
            <person name="Trautwein-Schult A."/>
            <person name="Westhof E."/>
            <person name="Worch S."/>
            <person name="Dujon B."/>
            <person name="Souciet J.-L."/>
            <person name="Wincker P."/>
            <person name="Scholz U."/>
            <person name="Neuveglise N."/>
        </authorList>
    </citation>
    <scope>NUCLEOTIDE SEQUENCE</scope>
    <source>
        <strain evidence="2">LS3</strain>
    </source>
</reference>
<sequence length="287" mass="33261">MVRILIVTVLAWVALANWLLKEDRACNPTGKNGLLTYTGFRIQRQYTYGLPMMHHIRLTHCDSGSIDMEAVIAADRNTDITWGVNMCVDSNLCYRAVRSKQYRLRTISLYLPYSTVGGLFICPRKEICDNSNAIPVLPLLADRTSHQWVEFSKLTRPVQKIPYLYTPNILDPRYPRRHDRGYEWARHLDVNENYTYSSSEKLMLSRATTTMLNKVHEFFSLNSHLLPWEFDLVELDLALDQGINIGPLIDRVLQYLPSANRSRFLTSLNLPFENINLQEDVFPHRNA</sequence>
<accession>A0A060TCP4</accession>
<name>A0A060TCP4_BLAAD</name>
<feature type="chain" id="PRO_5001592197" evidence="1">
    <location>
        <begin position="17"/>
        <end position="287"/>
    </location>
</feature>
<organism evidence="2">
    <name type="scientific">Blastobotrys adeninivorans</name>
    <name type="common">Yeast</name>
    <name type="synonym">Arxula adeninivorans</name>
    <dbReference type="NCBI Taxonomy" id="409370"/>
    <lineage>
        <taxon>Eukaryota</taxon>
        <taxon>Fungi</taxon>
        <taxon>Dikarya</taxon>
        <taxon>Ascomycota</taxon>
        <taxon>Saccharomycotina</taxon>
        <taxon>Dipodascomycetes</taxon>
        <taxon>Dipodascales</taxon>
        <taxon>Trichomonascaceae</taxon>
        <taxon>Blastobotrys</taxon>
    </lineage>
</organism>
<dbReference type="PhylomeDB" id="A0A060TCP4"/>
<gene>
    <name evidence="2" type="ORF">GNLVRS02_ARAD1D44506g</name>
</gene>
<feature type="signal peptide" evidence="1">
    <location>
        <begin position="1"/>
        <end position="16"/>
    </location>
</feature>
<evidence type="ECO:0000256" key="1">
    <source>
        <dbReference type="SAM" id="SignalP"/>
    </source>
</evidence>
<proteinExistence type="predicted"/>